<keyword evidence="11" id="KW-1185">Reference proteome</keyword>
<keyword evidence="5" id="KW-0804">Transcription</keyword>
<keyword evidence="4" id="KW-0238">DNA-binding</keyword>
<dbReference type="Gramene" id="OMO82085">
    <property type="protein sequence ID" value="OMO82085"/>
    <property type="gene ID" value="CCACVL1_12082"/>
</dbReference>
<dbReference type="PANTHER" id="PTHR21654">
    <property type="entry name" value="FI21293P1"/>
    <property type="match status" value="1"/>
</dbReference>
<dbReference type="InterPro" id="IPR044822">
    <property type="entry name" value="Myb_DNA-bind_4"/>
</dbReference>
<keyword evidence="2" id="KW-0677">Repeat</keyword>
<keyword evidence="6" id="KW-0539">Nucleus</keyword>
<dbReference type="OrthoDB" id="1919525at2759"/>
<feature type="coiled-coil region" evidence="7">
    <location>
        <begin position="323"/>
        <end position="350"/>
    </location>
</feature>
<name>A0A1R3IHP0_COCAP</name>
<dbReference type="GO" id="GO:0003677">
    <property type="term" value="F:DNA binding"/>
    <property type="evidence" value="ECO:0007669"/>
    <property type="project" value="UniProtKB-KW"/>
</dbReference>
<accession>A0A1R3IHP0</accession>
<dbReference type="SMART" id="SM00717">
    <property type="entry name" value="SANT"/>
    <property type="match status" value="2"/>
</dbReference>
<dbReference type="GO" id="GO:0005634">
    <property type="term" value="C:nucleus"/>
    <property type="evidence" value="ECO:0007669"/>
    <property type="project" value="UniProtKB-SubCell"/>
</dbReference>
<dbReference type="OMA" id="GSHFPYN"/>
<dbReference type="CDD" id="cd12203">
    <property type="entry name" value="GT1"/>
    <property type="match status" value="2"/>
</dbReference>
<dbReference type="PROSITE" id="PS50090">
    <property type="entry name" value="MYB_LIKE"/>
    <property type="match status" value="2"/>
</dbReference>
<proteinExistence type="predicted"/>
<evidence type="ECO:0000313" key="10">
    <source>
        <dbReference type="EMBL" id="OMO82085.1"/>
    </source>
</evidence>
<evidence type="ECO:0000256" key="8">
    <source>
        <dbReference type="SAM" id="MobiDB-lite"/>
    </source>
</evidence>
<dbReference type="EMBL" id="AWWV01010053">
    <property type="protein sequence ID" value="OMO82085.1"/>
    <property type="molecule type" value="Genomic_DNA"/>
</dbReference>
<comment type="subcellular location">
    <subcellularLocation>
        <location evidence="1">Nucleus</location>
    </subcellularLocation>
</comment>
<reference evidence="10 11" key="1">
    <citation type="submission" date="2013-09" db="EMBL/GenBank/DDBJ databases">
        <title>Corchorus capsularis genome sequencing.</title>
        <authorList>
            <person name="Alam M."/>
            <person name="Haque M.S."/>
            <person name="Islam M.S."/>
            <person name="Emdad E.M."/>
            <person name="Islam M.M."/>
            <person name="Ahmed B."/>
            <person name="Halim A."/>
            <person name="Hossen Q.M.M."/>
            <person name="Hossain M.Z."/>
            <person name="Ahmed R."/>
            <person name="Khan M.M."/>
            <person name="Islam R."/>
            <person name="Rashid M.M."/>
            <person name="Khan S.A."/>
            <person name="Rahman M.S."/>
            <person name="Alam M."/>
        </authorList>
    </citation>
    <scope>NUCLEOTIDE SEQUENCE [LARGE SCALE GENOMIC DNA]</scope>
    <source>
        <strain evidence="11">cv. CVL-1</strain>
        <tissue evidence="10">Whole seedling</tissue>
    </source>
</reference>
<dbReference type="AlphaFoldDB" id="A0A1R3IHP0"/>
<feature type="domain" description="Myb-like" evidence="9">
    <location>
        <begin position="433"/>
        <end position="492"/>
    </location>
</feature>
<dbReference type="FunFam" id="1.10.10.60:FF:000061">
    <property type="entry name" value="Trihelix transcription factor GT-2"/>
    <property type="match status" value="1"/>
</dbReference>
<evidence type="ECO:0000313" key="11">
    <source>
        <dbReference type="Proteomes" id="UP000188268"/>
    </source>
</evidence>
<evidence type="ECO:0000256" key="6">
    <source>
        <dbReference type="ARBA" id="ARBA00023242"/>
    </source>
</evidence>
<keyword evidence="3" id="KW-0805">Transcription regulation</keyword>
<feature type="domain" description="Myb-like" evidence="9">
    <location>
        <begin position="131"/>
        <end position="190"/>
    </location>
</feature>
<dbReference type="GO" id="GO:0006355">
    <property type="term" value="P:regulation of DNA-templated transcription"/>
    <property type="evidence" value="ECO:0007669"/>
    <property type="project" value="UniProtKB-ARBA"/>
</dbReference>
<evidence type="ECO:0000256" key="7">
    <source>
        <dbReference type="SAM" id="Coils"/>
    </source>
</evidence>
<gene>
    <name evidence="10" type="ORF">CCACVL1_12082</name>
</gene>
<evidence type="ECO:0000256" key="4">
    <source>
        <dbReference type="ARBA" id="ARBA00023125"/>
    </source>
</evidence>
<dbReference type="Proteomes" id="UP000188268">
    <property type="component" value="Unassembled WGS sequence"/>
</dbReference>
<sequence>MEMEDHHHHHHHSYGMADLRQLMNGRAAPTHFQAIPQAAAADLFCTGRNLPPPQPHHQHHHFDMMQMVAGRPVGHDPHQLMTRGLHHNDFPSDSTTTPTATVAAVTSASTPSASCGFDGEAAAFGGDGGTGRWPRQETLTLLEIRSRLDPKFKEANQKGPLWDEVSRIMCEEHGYQRSGKKCREKFENLYKYYKKTKEGKAGRQDGKHYRFFRQLEALYGETSNSVSGPETQLVGNSFRFHGNTPNSINTQANQDVYHSSQKLCDSLSLSNSSDFDTSSSDDNDLTTEAPMHHLNDSSHKRKKKRGWKVKIKEFIDSQMRKLMERQEAWLEKLTRTLEQKEQERVLREEEWRKEEAARIDREHRFWAKERAWIEARDSALMDALQNLTGKQLKGSGQTQSQSPTQELMATEILQNNSDQNGSHNETINKDHGWQESEISRLIQLRSSMESRFQQGGCSSEEIILWEEIAAKMACLGFERNGLMCKEKWDSISSYLMKTKKRKESSNSRGCFYQNNEQSLFNTQGRTYCEITDQQVQPNDGSSPSNSHVGGNAVNVNDSCFRFLMADGEHNLWENYGLKLSNGDQNQ</sequence>
<dbReference type="STRING" id="210143.A0A1R3IHP0"/>
<dbReference type="InterPro" id="IPR001005">
    <property type="entry name" value="SANT/Myb"/>
</dbReference>
<comment type="caution">
    <text evidence="10">The sequence shown here is derived from an EMBL/GenBank/DDBJ whole genome shotgun (WGS) entry which is preliminary data.</text>
</comment>
<protein>
    <recommendedName>
        <fullName evidence="9">Myb-like domain-containing protein</fullName>
    </recommendedName>
</protein>
<keyword evidence="7" id="KW-0175">Coiled coil</keyword>
<dbReference type="Gene3D" id="1.10.10.60">
    <property type="entry name" value="Homeodomain-like"/>
    <property type="match status" value="2"/>
</dbReference>
<dbReference type="Pfam" id="PF13837">
    <property type="entry name" value="Myb_DNA-bind_4"/>
    <property type="match status" value="2"/>
</dbReference>
<evidence type="ECO:0000256" key="2">
    <source>
        <dbReference type="ARBA" id="ARBA00022737"/>
    </source>
</evidence>
<dbReference type="FunFam" id="1.10.10.60:FF:000342">
    <property type="entry name" value="trihelix transcription factor PTL-like"/>
    <property type="match status" value="1"/>
</dbReference>
<feature type="region of interest" description="Disordered" evidence="8">
    <location>
        <begin position="273"/>
        <end position="302"/>
    </location>
</feature>
<dbReference type="PANTHER" id="PTHR21654:SF60">
    <property type="entry name" value="TRIHELIX TRANSCRIPTION FACTOR PTL"/>
    <property type="match status" value="1"/>
</dbReference>
<evidence type="ECO:0000256" key="5">
    <source>
        <dbReference type="ARBA" id="ARBA00023163"/>
    </source>
</evidence>
<evidence type="ECO:0000256" key="1">
    <source>
        <dbReference type="ARBA" id="ARBA00004123"/>
    </source>
</evidence>
<evidence type="ECO:0000259" key="9">
    <source>
        <dbReference type="PROSITE" id="PS50090"/>
    </source>
</evidence>
<organism evidence="10 11">
    <name type="scientific">Corchorus capsularis</name>
    <name type="common">Jute</name>
    <dbReference type="NCBI Taxonomy" id="210143"/>
    <lineage>
        <taxon>Eukaryota</taxon>
        <taxon>Viridiplantae</taxon>
        <taxon>Streptophyta</taxon>
        <taxon>Embryophyta</taxon>
        <taxon>Tracheophyta</taxon>
        <taxon>Spermatophyta</taxon>
        <taxon>Magnoliopsida</taxon>
        <taxon>eudicotyledons</taxon>
        <taxon>Gunneridae</taxon>
        <taxon>Pentapetalae</taxon>
        <taxon>rosids</taxon>
        <taxon>malvids</taxon>
        <taxon>Malvales</taxon>
        <taxon>Malvaceae</taxon>
        <taxon>Grewioideae</taxon>
        <taxon>Apeibeae</taxon>
        <taxon>Corchorus</taxon>
    </lineage>
</organism>
<evidence type="ECO:0000256" key="3">
    <source>
        <dbReference type="ARBA" id="ARBA00023015"/>
    </source>
</evidence>